<evidence type="ECO:0000313" key="1">
    <source>
        <dbReference type="Ensembl" id="ENSMGAP00000029580.1"/>
    </source>
</evidence>
<dbReference type="GeneTree" id="ENSGT00980000199037"/>
<dbReference type="Ensembl" id="ENSMGAT00000032174.1">
    <property type="protein sequence ID" value="ENSMGAP00000029580.1"/>
    <property type="gene ID" value="ENSMGAG00000021392.1"/>
</dbReference>
<dbReference type="Proteomes" id="UP000001645">
    <property type="component" value="Chromosome 15"/>
</dbReference>
<proteinExistence type="predicted"/>
<evidence type="ECO:0000313" key="2">
    <source>
        <dbReference type="Proteomes" id="UP000001645"/>
    </source>
</evidence>
<protein>
    <submittedName>
        <fullName evidence="1">Uncharacterized protein</fullName>
    </submittedName>
</protein>
<organism evidence="1 2">
    <name type="scientific">Meleagris gallopavo</name>
    <name type="common">Wild turkey</name>
    <dbReference type="NCBI Taxonomy" id="9103"/>
    <lineage>
        <taxon>Eukaryota</taxon>
        <taxon>Metazoa</taxon>
        <taxon>Chordata</taxon>
        <taxon>Craniata</taxon>
        <taxon>Vertebrata</taxon>
        <taxon>Euteleostomi</taxon>
        <taxon>Archelosauria</taxon>
        <taxon>Archosauria</taxon>
        <taxon>Dinosauria</taxon>
        <taxon>Saurischia</taxon>
        <taxon>Theropoda</taxon>
        <taxon>Coelurosauria</taxon>
        <taxon>Aves</taxon>
        <taxon>Neognathae</taxon>
        <taxon>Galloanserae</taxon>
        <taxon>Galliformes</taxon>
        <taxon>Phasianidae</taxon>
        <taxon>Meleagridinae</taxon>
        <taxon>Meleagris</taxon>
    </lineage>
</organism>
<accession>A0A803YCT3</accession>
<name>A0A803YCT3_MELGA</name>
<dbReference type="AlphaFoldDB" id="A0A803YCT3"/>
<reference evidence="1" key="2">
    <citation type="submission" date="2025-08" db="UniProtKB">
        <authorList>
            <consortium name="Ensembl"/>
        </authorList>
    </citation>
    <scope>IDENTIFICATION</scope>
</reference>
<dbReference type="InParanoid" id="A0A803YCT3"/>
<reference evidence="1 2" key="1">
    <citation type="journal article" date="2010" name="PLoS Biol.">
        <title>Multi-platform next-generation sequencing of the domestic turkey (Meleagris gallopavo): genome assembly and analysis.</title>
        <authorList>
            <person name="Dalloul R.A."/>
            <person name="Long J.A."/>
            <person name="Zimin A.V."/>
            <person name="Aslam L."/>
            <person name="Beal K."/>
            <person name="Blomberg L.A."/>
            <person name="Bouffard P."/>
            <person name="Burt D.W."/>
            <person name="Crasta O."/>
            <person name="Crooijmans R.P."/>
            <person name="Cooper K."/>
            <person name="Coulombe R.A."/>
            <person name="De S."/>
            <person name="Delany M.E."/>
            <person name="Dodgson J.B."/>
            <person name="Dong J.J."/>
            <person name="Evans C."/>
            <person name="Frederickson K.M."/>
            <person name="Flicek P."/>
            <person name="Florea L."/>
            <person name="Folkerts O."/>
            <person name="Groenen M.A."/>
            <person name="Harkins T.T."/>
            <person name="Herrero J."/>
            <person name="Hoffmann S."/>
            <person name="Megens H.J."/>
            <person name="Jiang A."/>
            <person name="de Jong P."/>
            <person name="Kaiser P."/>
            <person name="Kim H."/>
            <person name="Kim K.W."/>
            <person name="Kim S."/>
            <person name="Langenberger D."/>
            <person name="Lee M.K."/>
            <person name="Lee T."/>
            <person name="Mane S."/>
            <person name="Marcais G."/>
            <person name="Marz M."/>
            <person name="McElroy A.P."/>
            <person name="Modise T."/>
            <person name="Nefedov M."/>
            <person name="Notredame C."/>
            <person name="Paton I.R."/>
            <person name="Payne W.S."/>
            <person name="Pertea G."/>
            <person name="Prickett D."/>
            <person name="Puiu D."/>
            <person name="Qioa D."/>
            <person name="Raineri E."/>
            <person name="Ruffier M."/>
            <person name="Salzberg S.L."/>
            <person name="Schatz M.C."/>
            <person name="Scheuring C."/>
            <person name="Schmidt C.J."/>
            <person name="Schroeder S."/>
            <person name="Searle S.M."/>
            <person name="Smith E.J."/>
            <person name="Smith J."/>
            <person name="Sonstegard T.S."/>
            <person name="Stadler P.F."/>
            <person name="Tafer H."/>
            <person name="Tu Z.J."/>
            <person name="Van Tassell C.P."/>
            <person name="Vilella A.J."/>
            <person name="Williams K.P."/>
            <person name="Yorke J.A."/>
            <person name="Zhang L."/>
            <person name="Zhang H.B."/>
            <person name="Zhang X."/>
            <person name="Zhang Y."/>
            <person name="Reed K.M."/>
        </authorList>
    </citation>
    <scope>NUCLEOTIDE SEQUENCE [LARGE SCALE GENOMIC DNA]</scope>
</reference>
<reference evidence="1" key="3">
    <citation type="submission" date="2025-09" db="UniProtKB">
        <authorList>
            <consortium name="Ensembl"/>
        </authorList>
    </citation>
    <scope>IDENTIFICATION</scope>
</reference>
<keyword evidence="2" id="KW-1185">Reference proteome</keyword>
<sequence length="66" mass="7067">VSRTVTTTGTSPDLGGSPPSLAVRTSLCSRALCSRSSGCCSTSSRSLLPLWKPLRSRAKWWLGLSW</sequence>